<dbReference type="GO" id="GO:0005654">
    <property type="term" value="C:nucleoplasm"/>
    <property type="evidence" value="ECO:0007669"/>
    <property type="project" value="TreeGrafter"/>
</dbReference>
<comment type="subcellular location">
    <subcellularLocation>
        <location evidence="1">Nucleus</location>
    </subcellularLocation>
</comment>
<keyword evidence="3" id="KW-0539">Nucleus</keyword>
<name>A0AAV9IAT8_9RHOD</name>
<accession>A0AAV9IAT8</accession>
<evidence type="ECO:0000256" key="2">
    <source>
        <dbReference type="ARBA" id="ARBA00005907"/>
    </source>
</evidence>
<evidence type="ECO:0000256" key="3">
    <source>
        <dbReference type="ARBA" id="ARBA00023242"/>
    </source>
</evidence>
<evidence type="ECO:0000256" key="1">
    <source>
        <dbReference type="ARBA" id="ARBA00004123"/>
    </source>
</evidence>
<dbReference type="AlphaFoldDB" id="A0AAV9IAT8"/>
<feature type="region of interest" description="Disordered" evidence="4">
    <location>
        <begin position="1"/>
        <end position="24"/>
    </location>
</feature>
<dbReference type="PANTHER" id="PTHR12687">
    <property type="entry name" value="NUCLEOLAR COMPLEX 2 AND RAD4-RELATED"/>
    <property type="match status" value="1"/>
</dbReference>
<dbReference type="InterPro" id="IPR005343">
    <property type="entry name" value="Noc2"/>
</dbReference>
<dbReference type="EMBL" id="JANCYU010000024">
    <property type="protein sequence ID" value="KAK4524510.1"/>
    <property type="molecule type" value="Genomic_DNA"/>
</dbReference>
<comment type="caution">
    <text evidence="5">The sequence shown here is derived from an EMBL/GenBank/DDBJ whole genome shotgun (WGS) entry which is preliminary data.</text>
</comment>
<dbReference type="Pfam" id="PF03715">
    <property type="entry name" value="Noc2"/>
    <property type="match status" value="1"/>
</dbReference>
<keyword evidence="6" id="KW-1185">Reference proteome</keyword>
<comment type="similarity">
    <text evidence="2">Belongs to the NOC2 family.</text>
</comment>
<sequence length="701" mass="81126">MVRYDMPSKKTSIKKKKTRKTTTSLEEKIEKMSVDQLFDMLENDVDGDVVVSSCKENKKEPAKAEIELPDVSHATEETQLSIQVPEEVSEQFSDETEKVDKGTNSETIALRVDKELLQTLQKQVENRKRLRKNTTCLVKIFRAACMVIESNQLLAVASSGSKEAKTTNKKEAVLSRKDDSSYSEDEMHLLETGFISHNIHFVDVRVYQNAMKLCLELIPKSLDALLELEGLDQLDKIVLDEPKSLTRWNPQPSKRWNSLRAPMKVFFYFLRVLLETISNEAMKRYLLKIARRCSPYLLKMLKLARLMIKTVVSIWAHSEEESTRGMAYFTLYCWSLYDSDKYLPKILKKMQSSFKDDISKQGNLRRLAVTLFAANSLVDLFGLDIGISYSSIFIHLRELAVTLKRAITSQGKEFRYLVENWQFVNQLRLYGMVLSSYPEKDQLRPLIYPYVQIALGVLNFSYSPNCFGLLFHCAHFLNDLMKHSNVYIPLASSLIRVLFCAELKKKPTNNEVKEKPIIWRTTLKISQRQLNSRAFRDGVVSQVVYLLAEYFSILSRNVAFPELIVPSVISLREFIKNTKVFKFRQMVKELTQQLEENAERIRNLRKRSHCGPTQLQSDKLQSPLDFAPEEKTPMEKFFELEQQRLIKEEKLLTSTVIDLEEPWTQSNNTLSKQDDKSFHNNTNHSKPSEDEDIVEDLVLSP</sequence>
<dbReference type="GO" id="GO:0042273">
    <property type="term" value="P:ribosomal large subunit biogenesis"/>
    <property type="evidence" value="ECO:0007669"/>
    <property type="project" value="TreeGrafter"/>
</dbReference>
<protein>
    <recommendedName>
        <fullName evidence="7">Nucleolar complex protein 2 homolog</fullName>
    </recommendedName>
</protein>
<dbReference type="GO" id="GO:0030690">
    <property type="term" value="C:Noc1p-Noc2p complex"/>
    <property type="evidence" value="ECO:0007669"/>
    <property type="project" value="TreeGrafter"/>
</dbReference>
<evidence type="ECO:0000256" key="4">
    <source>
        <dbReference type="SAM" id="MobiDB-lite"/>
    </source>
</evidence>
<dbReference type="Proteomes" id="UP001300502">
    <property type="component" value="Unassembled WGS sequence"/>
</dbReference>
<reference evidence="5 6" key="1">
    <citation type="submission" date="2022-07" db="EMBL/GenBank/DDBJ databases">
        <title>Genome-wide signatures of adaptation to extreme environments.</title>
        <authorList>
            <person name="Cho C.H."/>
            <person name="Yoon H.S."/>
        </authorList>
    </citation>
    <scope>NUCLEOTIDE SEQUENCE [LARGE SCALE GENOMIC DNA]</scope>
    <source>
        <strain evidence="5 6">108.79 E11</strain>
    </source>
</reference>
<evidence type="ECO:0008006" key="7">
    <source>
        <dbReference type="Google" id="ProtNLM"/>
    </source>
</evidence>
<proteinExistence type="inferred from homology"/>
<dbReference type="GO" id="GO:0005730">
    <property type="term" value="C:nucleolus"/>
    <property type="evidence" value="ECO:0007669"/>
    <property type="project" value="TreeGrafter"/>
</dbReference>
<feature type="compositionally biased region" description="Basic residues" evidence="4">
    <location>
        <begin position="11"/>
        <end position="20"/>
    </location>
</feature>
<gene>
    <name evidence="5" type="ORF">GAYE_SCF04G2411</name>
</gene>
<dbReference type="GO" id="GO:0030691">
    <property type="term" value="C:Noc2p-Noc3p complex"/>
    <property type="evidence" value="ECO:0007669"/>
    <property type="project" value="TreeGrafter"/>
</dbReference>
<dbReference type="PANTHER" id="PTHR12687:SF4">
    <property type="entry name" value="NUCLEOLAR COMPLEX PROTEIN 2 HOMOLOG"/>
    <property type="match status" value="1"/>
</dbReference>
<organism evidence="5 6">
    <name type="scientific">Galdieria yellowstonensis</name>
    <dbReference type="NCBI Taxonomy" id="3028027"/>
    <lineage>
        <taxon>Eukaryota</taxon>
        <taxon>Rhodophyta</taxon>
        <taxon>Bangiophyceae</taxon>
        <taxon>Galdieriales</taxon>
        <taxon>Galdieriaceae</taxon>
        <taxon>Galdieria</taxon>
    </lineage>
</organism>
<evidence type="ECO:0000313" key="5">
    <source>
        <dbReference type="EMBL" id="KAK4524510.1"/>
    </source>
</evidence>
<feature type="region of interest" description="Disordered" evidence="4">
    <location>
        <begin position="663"/>
        <end position="701"/>
    </location>
</feature>
<evidence type="ECO:0000313" key="6">
    <source>
        <dbReference type="Proteomes" id="UP001300502"/>
    </source>
</evidence>